<protein>
    <recommendedName>
        <fullName evidence="5">Hydrophobin</fullName>
    </recommendedName>
</protein>
<gene>
    <name evidence="3" type="ORF">DACRYDRAFT_22039</name>
</gene>
<accession>M5FWP3</accession>
<keyword evidence="4" id="KW-1185">Reference proteome</keyword>
<feature type="chain" id="PRO_5004067396" description="Hydrophobin" evidence="2">
    <location>
        <begin position="20"/>
        <end position="190"/>
    </location>
</feature>
<dbReference type="EMBL" id="JH795862">
    <property type="protein sequence ID" value="EJU02371.1"/>
    <property type="molecule type" value="Genomic_DNA"/>
</dbReference>
<name>M5FWP3_DACPD</name>
<feature type="signal peptide" evidence="2">
    <location>
        <begin position="1"/>
        <end position="19"/>
    </location>
</feature>
<feature type="region of interest" description="Disordered" evidence="1">
    <location>
        <begin position="163"/>
        <end position="190"/>
    </location>
</feature>
<evidence type="ECO:0000256" key="1">
    <source>
        <dbReference type="SAM" id="MobiDB-lite"/>
    </source>
</evidence>
<keyword evidence="2" id="KW-0732">Signal</keyword>
<sequence length="190" mass="18765">MYCRPSFLALLAFVSVAFAFPVARPTDFGSSRAGAAVRRAAAINFGTCSDPQVTEANGVFSVANTKDFGSVASSKFLDEVVTGICNVLTNNCGVDGITEGDCSTAASDAIGAGNVGLGADEFNSVLGFTSNFAATAAAGAGNNAVVSATTTAAATKATHTNVAAAGSSHGNGDQAGHGGSAAECPKKREE</sequence>
<dbReference type="GeneID" id="63687713"/>
<dbReference type="Proteomes" id="UP000030653">
    <property type="component" value="Unassembled WGS sequence"/>
</dbReference>
<organism evidence="3 4">
    <name type="scientific">Dacryopinax primogenitus (strain DJM 731)</name>
    <name type="common">Brown rot fungus</name>
    <dbReference type="NCBI Taxonomy" id="1858805"/>
    <lineage>
        <taxon>Eukaryota</taxon>
        <taxon>Fungi</taxon>
        <taxon>Dikarya</taxon>
        <taxon>Basidiomycota</taxon>
        <taxon>Agaricomycotina</taxon>
        <taxon>Dacrymycetes</taxon>
        <taxon>Dacrymycetales</taxon>
        <taxon>Dacrymycetaceae</taxon>
        <taxon>Dacryopinax</taxon>
    </lineage>
</organism>
<dbReference type="HOGENOM" id="CLU_1427929_0_0_1"/>
<evidence type="ECO:0000313" key="3">
    <source>
        <dbReference type="EMBL" id="EJU02371.1"/>
    </source>
</evidence>
<evidence type="ECO:0000256" key="2">
    <source>
        <dbReference type="SAM" id="SignalP"/>
    </source>
</evidence>
<dbReference type="RefSeq" id="XP_040629265.1">
    <property type="nucleotide sequence ID" value="XM_040772651.1"/>
</dbReference>
<evidence type="ECO:0000313" key="4">
    <source>
        <dbReference type="Proteomes" id="UP000030653"/>
    </source>
</evidence>
<evidence type="ECO:0008006" key="5">
    <source>
        <dbReference type="Google" id="ProtNLM"/>
    </source>
</evidence>
<reference evidence="3 4" key="1">
    <citation type="journal article" date="2012" name="Science">
        <title>The Paleozoic origin of enzymatic lignin decomposition reconstructed from 31 fungal genomes.</title>
        <authorList>
            <person name="Floudas D."/>
            <person name="Binder M."/>
            <person name="Riley R."/>
            <person name="Barry K."/>
            <person name="Blanchette R.A."/>
            <person name="Henrissat B."/>
            <person name="Martinez A.T."/>
            <person name="Otillar R."/>
            <person name="Spatafora J.W."/>
            <person name="Yadav J.S."/>
            <person name="Aerts A."/>
            <person name="Benoit I."/>
            <person name="Boyd A."/>
            <person name="Carlson A."/>
            <person name="Copeland A."/>
            <person name="Coutinho P.M."/>
            <person name="de Vries R.P."/>
            <person name="Ferreira P."/>
            <person name="Findley K."/>
            <person name="Foster B."/>
            <person name="Gaskell J."/>
            <person name="Glotzer D."/>
            <person name="Gorecki P."/>
            <person name="Heitman J."/>
            <person name="Hesse C."/>
            <person name="Hori C."/>
            <person name="Igarashi K."/>
            <person name="Jurgens J.A."/>
            <person name="Kallen N."/>
            <person name="Kersten P."/>
            <person name="Kohler A."/>
            <person name="Kuees U."/>
            <person name="Kumar T.K.A."/>
            <person name="Kuo A."/>
            <person name="LaButti K."/>
            <person name="Larrondo L.F."/>
            <person name="Lindquist E."/>
            <person name="Ling A."/>
            <person name="Lombard V."/>
            <person name="Lucas S."/>
            <person name="Lundell T."/>
            <person name="Martin R."/>
            <person name="McLaughlin D.J."/>
            <person name="Morgenstern I."/>
            <person name="Morin E."/>
            <person name="Murat C."/>
            <person name="Nagy L.G."/>
            <person name="Nolan M."/>
            <person name="Ohm R.A."/>
            <person name="Patyshakuliyeva A."/>
            <person name="Rokas A."/>
            <person name="Ruiz-Duenas F.J."/>
            <person name="Sabat G."/>
            <person name="Salamov A."/>
            <person name="Samejima M."/>
            <person name="Schmutz J."/>
            <person name="Slot J.C."/>
            <person name="St John F."/>
            <person name="Stenlid J."/>
            <person name="Sun H."/>
            <person name="Sun S."/>
            <person name="Syed K."/>
            <person name="Tsang A."/>
            <person name="Wiebenga A."/>
            <person name="Young D."/>
            <person name="Pisabarro A."/>
            <person name="Eastwood D.C."/>
            <person name="Martin F."/>
            <person name="Cullen D."/>
            <person name="Grigoriev I.V."/>
            <person name="Hibbett D.S."/>
        </authorList>
    </citation>
    <scope>NUCLEOTIDE SEQUENCE [LARGE SCALE GENOMIC DNA]</scope>
    <source>
        <strain evidence="3 4">DJM-731 SS1</strain>
    </source>
</reference>
<dbReference type="AlphaFoldDB" id="M5FWP3"/>
<dbReference type="OrthoDB" id="3362376at2759"/>
<proteinExistence type="predicted"/>